<name>A0A2M4D3V9_ANODA</name>
<protein>
    <submittedName>
        <fullName evidence="1">Putative secreted protein</fullName>
    </submittedName>
</protein>
<accession>A0A2M4D3V9</accession>
<proteinExistence type="predicted"/>
<reference evidence="1" key="1">
    <citation type="submission" date="2018-01" db="EMBL/GenBank/DDBJ databases">
        <title>An insight into the sialome of Amazonian anophelines.</title>
        <authorList>
            <person name="Ribeiro J.M."/>
            <person name="Scarpassa V."/>
            <person name="Calvo E."/>
        </authorList>
    </citation>
    <scope>NUCLEOTIDE SEQUENCE</scope>
</reference>
<evidence type="ECO:0000313" key="1">
    <source>
        <dbReference type="EMBL" id="MBW72262.1"/>
    </source>
</evidence>
<sequence length="102" mass="10776">MISRAGAGSSSARLVLTSCSTACTSSSGLNTCSTLMLSSVWANLCSLKSLCFRSRICWIRIAEKALLVSKKYTGRLLCAKATFAASVRHSCVLPAQDSPHSS</sequence>
<dbReference type="EMBL" id="GGFL01008084">
    <property type="protein sequence ID" value="MBW72262.1"/>
    <property type="molecule type" value="Transcribed_RNA"/>
</dbReference>
<organism evidence="1">
    <name type="scientific">Anopheles darlingi</name>
    <name type="common">Mosquito</name>
    <dbReference type="NCBI Taxonomy" id="43151"/>
    <lineage>
        <taxon>Eukaryota</taxon>
        <taxon>Metazoa</taxon>
        <taxon>Ecdysozoa</taxon>
        <taxon>Arthropoda</taxon>
        <taxon>Hexapoda</taxon>
        <taxon>Insecta</taxon>
        <taxon>Pterygota</taxon>
        <taxon>Neoptera</taxon>
        <taxon>Endopterygota</taxon>
        <taxon>Diptera</taxon>
        <taxon>Nematocera</taxon>
        <taxon>Culicoidea</taxon>
        <taxon>Culicidae</taxon>
        <taxon>Anophelinae</taxon>
        <taxon>Anopheles</taxon>
    </lineage>
</organism>
<dbReference type="AlphaFoldDB" id="A0A2M4D3V9"/>